<keyword evidence="12" id="KW-1185">Reference proteome</keyword>
<dbReference type="SUPFAM" id="SSF51735">
    <property type="entry name" value="NAD(P)-binding Rossmann-fold domains"/>
    <property type="match status" value="1"/>
</dbReference>
<organism evidence="11 12">
    <name type="scientific">Legionella quinlivanii</name>
    <dbReference type="NCBI Taxonomy" id="45073"/>
    <lineage>
        <taxon>Bacteria</taxon>
        <taxon>Pseudomonadati</taxon>
        <taxon>Pseudomonadota</taxon>
        <taxon>Gammaproteobacteria</taxon>
        <taxon>Legionellales</taxon>
        <taxon>Legionellaceae</taxon>
        <taxon>Legionella</taxon>
    </lineage>
</organism>
<feature type="binding site" evidence="8">
    <location>
        <begin position="267"/>
        <end position="270"/>
    </location>
    <ligand>
        <name>NAD(+)</name>
        <dbReference type="ChEBI" id="CHEBI:57540"/>
    </ligand>
</feature>
<dbReference type="GO" id="GO:0000166">
    <property type="term" value="F:nucleotide binding"/>
    <property type="evidence" value="ECO:0007669"/>
    <property type="project" value="UniProtKB-KW"/>
</dbReference>
<dbReference type="Pfam" id="PF01262">
    <property type="entry name" value="AlaDh_PNT_C"/>
    <property type="match status" value="1"/>
</dbReference>
<dbReference type="GO" id="GO:0000286">
    <property type="term" value="F:alanine dehydrogenase activity"/>
    <property type="evidence" value="ECO:0007669"/>
    <property type="project" value="UniProtKB-UniRule"/>
</dbReference>
<sequence>MFVGVPKEIKPQENRVGLVPASVREITRVGSTVFVEKGAGLGIGITDDQYRAAGAEILATADEVFERAELIVKVKEPQPVECHRLREGQTLFTYLHLAPDPQQTRLLKESGATAIAYETVTQNDGGLPLLTPMSQVAGRMSIQAGAHCLEMAQGGSGVLLGGVPGVAPANVLVIGGGVVGTNAVRMAMGMEARVTVLDKSLTRLRELDFQFGAKLNTIYATAEALEQYVTNADLVIGAVLVPGAAAPKLVTRSMLKAMRPGSVVVDVAIDQGGCFETSRPTTHHEPTYVIENVVHYCVANMPGAVPRTSTFALNNATLPFVISLVTKGVKLALLSDGHLLNGLNVHKGMITHEAVARDLGYEYVTATDALAS</sequence>
<dbReference type="EMBL" id="LNYS01000006">
    <property type="protein sequence ID" value="KTD51788.1"/>
    <property type="molecule type" value="Genomic_DNA"/>
</dbReference>
<dbReference type="OrthoDB" id="9804592at2"/>
<feature type="binding site" evidence="8">
    <location>
        <position position="198"/>
    </location>
    <ligand>
        <name>NAD(+)</name>
        <dbReference type="ChEBI" id="CHEBI:57540"/>
    </ligand>
</feature>
<dbReference type="SUPFAM" id="SSF52283">
    <property type="entry name" value="Formate/glycerate dehydrogenase catalytic domain-like"/>
    <property type="match status" value="1"/>
</dbReference>
<evidence type="ECO:0000256" key="7">
    <source>
        <dbReference type="PIRSR" id="PIRSR000183-2"/>
    </source>
</evidence>
<dbReference type="SMART" id="SM01002">
    <property type="entry name" value="AlaDh_PNT_C"/>
    <property type="match status" value="1"/>
</dbReference>
<keyword evidence="4 5" id="KW-0520">NAD</keyword>
<dbReference type="GO" id="GO:0005886">
    <property type="term" value="C:plasma membrane"/>
    <property type="evidence" value="ECO:0007669"/>
    <property type="project" value="TreeGrafter"/>
</dbReference>
<dbReference type="PIRSF" id="PIRSF000183">
    <property type="entry name" value="Alanine_dh"/>
    <property type="match status" value="1"/>
</dbReference>
<feature type="binding site" evidence="8">
    <location>
        <position position="279"/>
    </location>
    <ligand>
        <name>NAD(+)</name>
        <dbReference type="ChEBI" id="CHEBI:57540"/>
    </ligand>
</feature>
<feature type="domain" description="Alanine dehydrogenase/pyridine nucleotide transhydrogenase NAD(H)-binding" evidence="9">
    <location>
        <begin position="149"/>
        <end position="297"/>
    </location>
</feature>
<feature type="domain" description="Alanine dehydrogenase/pyridine nucleotide transhydrogenase N-terminal" evidence="10">
    <location>
        <begin position="4"/>
        <end position="137"/>
    </location>
</feature>
<evidence type="ECO:0000256" key="4">
    <source>
        <dbReference type="ARBA" id="ARBA00023027"/>
    </source>
</evidence>
<dbReference type="Proteomes" id="UP000054618">
    <property type="component" value="Unassembled WGS sequence"/>
</dbReference>
<dbReference type="PANTHER" id="PTHR42795:SF1">
    <property type="entry name" value="ALANINE DEHYDROGENASE"/>
    <property type="match status" value="1"/>
</dbReference>
<protein>
    <recommendedName>
        <fullName evidence="2 5">Alanine dehydrogenase</fullName>
        <ecNumber evidence="2 5">1.4.1.1</ecNumber>
    </recommendedName>
</protein>
<evidence type="ECO:0000256" key="2">
    <source>
        <dbReference type="ARBA" id="ARBA00012897"/>
    </source>
</evidence>
<keyword evidence="3 5" id="KW-0560">Oxidoreductase</keyword>
<feature type="active site" description="Proton donor/acceptor" evidence="6">
    <location>
        <position position="96"/>
    </location>
</feature>
<comment type="catalytic activity">
    <reaction evidence="5">
        <text>L-alanine + NAD(+) + H2O = pyruvate + NH4(+) + NADH + H(+)</text>
        <dbReference type="Rhea" id="RHEA:18405"/>
        <dbReference type="ChEBI" id="CHEBI:15361"/>
        <dbReference type="ChEBI" id="CHEBI:15377"/>
        <dbReference type="ChEBI" id="CHEBI:15378"/>
        <dbReference type="ChEBI" id="CHEBI:28938"/>
        <dbReference type="ChEBI" id="CHEBI:57540"/>
        <dbReference type="ChEBI" id="CHEBI:57945"/>
        <dbReference type="ChEBI" id="CHEBI:57972"/>
        <dbReference type="EC" id="1.4.1.1"/>
    </reaction>
</comment>
<dbReference type="STRING" id="45073.Lqui_0632"/>
<evidence type="ECO:0000256" key="8">
    <source>
        <dbReference type="PIRSR" id="PIRSR000183-3"/>
    </source>
</evidence>
<accession>A0A0W0Y448</accession>
<evidence type="ECO:0000313" key="12">
    <source>
        <dbReference type="Proteomes" id="UP000054618"/>
    </source>
</evidence>
<feature type="binding site" evidence="7">
    <location>
        <position position="15"/>
    </location>
    <ligand>
        <name>substrate</name>
    </ligand>
</feature>
<dbReference type="InterPro" id="IPR036291">
    <property type="entry name" value="NAD(P)-bd_dom_sf"/>
</dbReference>
<dbReference type="CDD" id="cd05305">
    <property type="entry name" value="L-AlaDH"/>
    <property type="match status" value="1"/>
</dbReference>
<dbReference type="AlphaFoldDB" id="A0A0W0Y448"/>
<evidence type="ECO:0000256" key="1">
    <source>
        <dbReference type="ARBA" id="ARBA00005689"/>
    </source>
</evidence>
<gene>
    <name evidence="11" type="primary">ald</name>
    <name evidence="11" type="ORF">Lqui_0632</name>
</gene>
<evidence type="ECO:0000256" key="5">
    <source>
        <dbReference type="PIRNR" id="PIRNR000183"/>
    </source>
</evidence>
<evidence type="ECO:0000256" key="3">
    <source>
        <dbReference type="ARBA" id="ARBA00023002"/>
    </source>
</evidence>
<dbReference type="GO" id="GO:0042853">
    <property type="term" value="P:L-alanine catabolic process"/>
    <property type="evidence" value="ECO:0007669"/>
    <property type="project" value="InterPro"/>
</dbReference>
<dbReference type="NCBIfam" id="TIGR00518">
    <property type="entry name" value="alaDH"/>
    <property type="match status" value="1"/>
</dbReference>
<comment type="caution">
    <text evidence="11">The sequence shown here is derived from an EMBL/GenBank/DDBJ whole genome shotgun (WGS) entry which is preliminary data.</text>
</comment>
<evidence type="ECO:0000256" key="6">
    <source>
        <dbReference type="PIRSR" id="PIRSR000183-1"/>
    </source>
</evidence>
<name>A0A0W0Y448_9GAMM</name>
<feature type="binding site" evidence="8">
    <location>
        <begin position="298"/>
        <end position="301"/>
    </location>
    <ligand>
        <name>NAD(+)</name>
        <dbReference type="ChEBI" id="CHEBI:57540"/>
    </ligand>
</feature>
<feature type="active site" description="Proton donor/acceptor" evidence="6">
    <location>
        <position position="270"/>
    </location>
</feature>
<dbReference type="SMART" id="SM01003">
    <property type="entry name" value="AlaDh_PNT_N"/>
    <property type="match status" value="1"/>
</dbReference>
<proteinExistence type="inferred from homology"/>
<feature type="binding site" evidence="7">
    <location>
        <position position="75"/>
    </location>
    <ligand>
        <name>substrate</name>
    </ligand>
</feature>
<keyword evidence="8" id="KW-0547">Nucleotide-binding</keyword>
<reference evidence="11 12" key="1">
    <citation type="submission" date="2015-11" db="EMBL/GenBank/DDBJ databases">
        <title>Genomic analysis of 38 Legionella species identifies large and diverse effector repertoires.</title>
        <authorList>
            <person name="Burstein D."/>
            <person name="Amaro F."/>
            <person name="Zusman T."/>
            <person name="Lifshitz Z."/>
            <person name="Cohen O."/>
            <person name="Gilbert J.A."/>
            <person name="Pupko T."/>
            <person name="Shuman H.A."/>
            <person name="Segal G."/>
        </authorList>
    </citation>
    <scope>NUCLEOTIDE SEQUENCE [LARGE SCALE GENOMIC DNA]</scope>
    <source>
        <strain evidence="11 12">CDC#1442-AUS-E</strain>
    </source>
</reference>
<feature type="binding site" evidence="8">
    <location>
        <position position="203"/>
    </location>
    <ligand>
        <name>NAD(+)</name>
        <dbReference type="ChEBI" id="CHEBI:57540"/>
    </ligand>
</feature>
<dbReference type="EC" id="1.4.1.1" evidence="2 5"/>
<evidence type="ECO:0000259" key="9">
    <source>
        <dbReference type="SMART" id="SM01002"/>
    </source>
</evidence>
<feature type="binding site" evidence="8">
    <location>
        <begin position="239"/>
        <end position="240"/>
    </location>
    <ligand>
        <name>NAD(+)</name>
        <dbReference type="ChEBI" id="CHEBI:57540"/>
    </ligand>
</feature>
<dbReference type="PANTHER" id="PTHR42795">
    <property type="entry name" value="ALANINE DEHYDROGENASE"/>
    <property type="match status" value="1"/>
</dbReference>
<dbReference type="InterPro" id="IPR007886">
    <property type="entry name" value="AlaDH/PNT_N"/>
</dbReference>
<evidence type="ECO:0000259" key="10">
    <source>
        <dbReference type="SMART" id="SM01003"/>
    </source>
</evidence>
<dbReference type="InterPro" id="IPR008141">
    <property type="entry name" value="Ala_DH"/>
</dbReference>
<dbReference type="FunFam" id="3.40.50.720:FF:000049">
    <property type="entry name" value="Alanine dehydrogenase"/>
    <property type="match status" value="1"/>
</dbReference>
<dbReference type="RefSeq" id="WP_058506739.1">
    <property type="nucleotide sequence ID" value="NZ_CAAAIK010000027.1"/>
</dbReference>
<comment type="similarity">
    <text evidence="1 5">Belongs to the AlaDH/PNT family.</text>
</comment>
<dbReference type="Pfam" id="PF05222">
    <property type="entry name" value="AlaDh_PNT_N"/>
    <property type="match status" value="1"/>
</dbReference>
<dbReference type="Gene3D" id="3.40.50.720">
    <property type="entry name" value="NAD(P)-binding Rossmann-like Domain"/>
    <property type="match status" value="2"/>
</dbReference>
<feature type="binding site" evidence="8">
    <location>
        <position position="134"/>
    </location>
    <ligand>
        <name>NAD(+)</name>
        <dbReference type="ChEBI" id="CHEBI:57540"/>
    </ligand>
</feature>
<evidence type="ECO:0000313" key="11">
    <source>
        <dbReference type="EMBL" id="KTD51788.1"/>
    </source>
</evidence>
<dbReference type="PATRIC" id="fig|45073.5.peg.666"/>
<dbReference type="InterPro" id="IPR007698">
    <property type="entry name" value="AlaDH/PNT_NAD(H)-bd"/>
</dbReference>